<protein>
    <submittedName>
        <fullName evidence="2">Uncharacterized protein</fullName>
    </submittedName>
</protein>
<accession>A0A0E9SIP6</accession>
<dbReference type="EMBL" id="GBXM01068214">
    <property type="protein sequence ID" value="JAH40363.1"/>
    <property type="molecule type" value="Transcribed_RNA"/>
</dbReference>
<organism evidence="2">
    <name type="scientific">Anguilla anguilla</name>
    <name type="common">European freshwater eel</name>
    <name type="synonym">Muraena anguilla</name>
    <dbReference type="NCBI Taxonomy" id="7936"/>
    <lineage>
        <taxon>Eukaryota</taxon>
        <taxon>Metazoa</taxon>
        <taxon>Chordata</taxon>
        <taxon>Craniata</taxon>
        <taxon>Vertebrata</taxon>
        <taxon>Euteleostomi</taxon>
        <taxon>Actinopterygii</taxon>
        <taxon>Neopterygii</taxon>
        <taxon>Teleostei</taxon>
        <taxon>Anguilliformes</taxon>
        <taxon>Anguillidae</taxon>
        <taxon>Anguilla</taxon>
    </lineage>
</organism>
<sequence length="63" mass="6263">MVPNSVAELGPLIGRALKGEVGEPHRNIPADVEPGAPAGVSKGSPFPGPGAQHCTVPVTLTLA</sequence>
<reference evidence="2" key="1">
    <citation type="submission" date="2014-11" db="EMBL/GenBank/DDBJ databases">
        <authorList>
            <person name="Amaro Gonzalez C."/>
        </authorList>
    </citation>
    <scope>NUCLEOTIDE SEQUENCE</scope>
</reference>
<evidence type="ECO:0000313" key="2">
    <source>
        <dbReference type="EMBL" id="JAH40363.1"/>
    </source>
</evidence>
<feature type="region of interest" description="Disordered" evidence="1">
    <location>
        <begin position="24"/>
        <end position="63"/>
    </location>
</feature>
<dbReference type="AlphaFoldDB" id="A0A0E9SIP6"/>
<reference evidence="2" key="2">
    <citation type="journal article" date="2015" name="Fish Shellfish Immunol.">
        <title>Early steps in the European eel (Anguilla anguilla)-Vibrio vulnificus interaction in the gills: Role of the RtxA13 toxin.</title>
        <authorList>
            <person name="Callol A."/>
            <person name="Pajuelo D."/>
            <person name="Ebbesson L."/>
            <person name="Teles M."/>
            <person name="MacKenzie S."/>
            <person name="Amaro C."/>
        </authorList>
    </citation>
    <scope>NUCLEOTIDE SEQUENCE</scope>
</reference>
<proteinExistence type="predicted"/>
<evidence type="ECO:0000256" key="1">
    <source>
        <dbReference type="SAM" id="MobiDB-lite"/>
    </source>
</evidence>
<name>A0A0E9SIP6_ANGAN</name>